<proteinExistence type="predicted"/>
<organism evidence="1 2">
    <name type="scientific">Thalictrum thalictroides</name>
    <name type="common">Rue-anemone</name>
    <name type="synonym">Anemone thalictroides</name>
    <dbReference type="NCBI Taxonomy" id="46969"/>
    <lineage>
        <taxon>Eukaryota</taxon>
        <taxon>Viridiplantae</taxon>
        <taxon>Streptophyta</taxon>
        <taxon>Embryophyta</taxon>
        <taxon>Tracheophyta</taxon>
        <taxon>Spermatophyta</taxon>
        <taxon>Magnoliopsida</taxon>
        <taxon>Ranunculales</taxon>
        <taxon>Ranunculaceae</taxon>
        <taxon>Thalictroideae</taxon>
        <taxon>Thalictrum</taxon>
    </lineage>
</organism>
<reference evidence="1 2" key="1">
    <citation type="submission" date="2020-06" db="EMBL/GenBank/DDBJ databases">
        <title>Transcriptomic and genomic resources for Thalictrum thalictroides and T. hernandezii: Facilitating candidate gene discovery in an emerging model plant lineage.</title>
        <authorList>
            <person name="Arias T."/>
            <person name="Riano-Pachon D.M."/>
            <person name="Di Stilio V.S."/>
        </authorList>
    </citation>
    <scope>NUCLEOTIDE SEQUENCE [LARGE SCALE GENOMIC DNA]</scope>
    <source>
        <strain evidence="2">cv. WT478/WT964</strain>
        <tissue evidence="1">Leaves</tissue>
    </source>
</reference>
<dbReference type="AlphaFoldDB" id="A0A7J6VGF2"/>
<gene>
    <name evidence="1" type="ORF">FRX31_026219</name>
</gene>
<sequence>MGSSIVNPIILKDMPDNSKPQPYHNSTTATQEDCQNAFNDNDFCTFGNLEPLCVSPSVIWDDDVGLMQEYKETTAGMITRLPIICSLHVQWLEEWRCFDQLERYRGTTQAVAEGYAFATSVLDNATLIEGDITKGTGFFTGKAHDNALTEGNLVTKGMSNDSVSTPKGVEALDTCRVW</sequence>
<protein>
    <submittedName>
        <fullName evidence="1">Uncharacterized protein</fullName>
    </submittedName>
</protein>
<evidence type="ECO:0000313" key="2">
    <source>
        <dbReference type="Proteomes" id="UP000554482"/>
    </source>
</evidence>
<feature type="non-terminal residue" evidence="1">
    <location>
        <position position="1"/>
    </location>
</feature>
<comment type="caution">
    <text evidence="1">The sequence shown here is derived from an EMBL/GenBank/DDBJ whole genome shotgun (WGS) entry which is preliminary data.</text>
</comment>
<keyword evidence="2" id="KW-1185">Reference proteome</keyword>
<accession>A0A7J6VGF2</accession>
<evidence type="ECO:0000313" key="1">
    <source>
        <dbReference type="EMBL" id="KAF5184194.1"/>
    </source>
</evidence>
<name>A0A7J6VGF2_THATH</name>
<dbReference type="Proteomes" id="UP000554482">
    <property type="component" value="Unassembled WGS sequence"/>
</dbReference>
<dbReference type="EMBL" id="JABWDY010032429">
    <property type="protein sequence ID" value="KAF5184194.1"/>
    <property type="molecule type" value="Genomic_DNA"/>
</dbReference>